<feature type="region of interest" description="Disordered" evidence="1">
    <location>
        <begin position="41"/>
        <end position="167"/>
    </location>
</feature>
<proteinExistence type="predicted"/>
<evidence type="ECO:0000313" key="2">
    <source>
        <dbReference type="EMBL" id="TWW57953.1"/>
    </source>
</evidence>
<dbReference type="Proteomes" id="UP000324091">
    <property type="component" value="Chromosome 7"/>
</dbReference>
<feature type="compositionally biased region" description="Basic and acidic residues" evidence="1">
    <location>
        <begin position="128"/>
        <end position="137"/>
    </location>
</feature>
<sequence length="167" mass="18174">MKGDRYDGLDPQPVTVITGVRLTFRHPVLFRCSSGFLSNTGGITGPGETRPGGARPRDWLRSPGAGGGGWGALRASAAPRRVSQHSDQEELVEAEDDDEEEEERVTKFDPAASPAAGRLISMFEDVEEQKPRGEHGKGTPHRKYGVPRGPLAGLAPRRTPATRRYQF</sequence>
<organism evidence="2 3">
    <name type="scientific">Takifugu flavidus</name>
    <name type="common">sansaifugu</name>
    <dbReference type="NCBI Taxonomy" id="433684"/>
    <lineage>
        <taxon>Eukaryota</taxon>
        <taxon>Metazoa</taxon>
        <taxon>Chordata</taxon>
        <taxon>Craniata</taxon>
        <taxon>Vertebrata</taxon>
        <taxon>Euteleostomi</taxon>
        <taxon>Actinopterygii</taxon>
        <taxon>Neopterygii</taxon>
        <taxon>Teleostei</taxon>
        <taxon>Neoteleostei</taxon>
        <taxon>Acanthomorphata</taxon>
        <taxon>Eupercaria</taxon>
        <taxon>Tetraodontiformes</taxon>
        <taxon>Tetradontoidea</taxon>
        <taxon>Tetraodontidae</taxon>
        <taxon>Takifugu</taxon>
    </lineage>
</organism>
<reference evidence="2 3" key="1">
    <citation type="submission" date="2019-04" db="EMBL/GenBank/DDBJ databases">
        <title>Chromosome genome assembly for Takifugu flavidus.</title>
        <authorList>
            <person name="Xiao S."/>
        </authorList>
    </citation>
    <scope>NUCLEOTIDE SEQUENCE [LARGE SCALE GENOMIC DNA]</scope>
    <source>
        <strain evidence="2">HTHZ2018</strain>
        <tissue evidence="2">Muscle</tissue>
    </source>
</reference>
<dbReference type="AlphaFoldDB" id="A0A5C6MSM6"/>
<dbReference type="EMBL" id="RHFK02000020">
    <property type="protein sequence ID" value="TWW57953.1"/>
    <property type="molecule type" value="Genomic_DNA"/>
</dbReference>
<gene>
    <name evidence="2" type="ORF">D4764_07G0006720</name>
</gene>
<comment type="caution">
    <text evidence="2">The sequence shown here is derived from an EMBL/GenBank/DDBJ whole genome shotgun (WGS) entry which is preliminary data.</text>
</comment>
<keyword evidence="3" id="KW-1185">Reference proteome</keyword>
<evidence type="ECO:0000313" key="3">
    <source>
        <dbReference type="Proteomes" id="UP000324091"/>
    </source>
</evidence>
<accession>A0A5C6MSM6</accession>
<evidence type="ECO:0000256" key="1">
    <source>
        <dbReference type="SAM" id="MobiDB-lite"/>
    </source>
</evidence>
<protein>
    <submittedName>
        <fullName evidence="2">Uncharacterized protein</fullName>
    </submittedName>
</protein>
<name>A0A5C6MSM6_9TELE</name>
<feature type="compositionally biased region" description="Acidic residues" evidence="1">
    <location>
        <begin position="89"/>
        <end position="103"/>
    </location>
</feature>